<gene>
    <name evidence="2" type="ORF">BCR34DRAFT_600736</name>
</gene>
<proteinExistence type="predicted"/>
<organism evidence="2 3">
    <name type="scientific">Clohesyomyces aquaticus</name>
    <dbReference type="NCBI Taxonomy" id="1231657"/>
    <lineage>
        <taxon>Eukaryota</taxon>
        <taxon>Fungi</taxon>
        <taxon>Dikarya</taxon>
        <taxon>Ascomycota</taxon>
        <taxon>Pezizomycotina</taxon>
        <taxon>Dothideomycetes</taxon>
        <taxon>Pleosporomycetidae</taxon>
        <taxon>Pleosporales</taxon>
        <taxon>Lindgomycetaceae</taxon>
        <taxon>Clohesyomyces</taxon>
    </lineage>
</organism>
<dbReference type="Proteomes" id="UP000193144">
    <property type="component" value="Unassembled WGS sequence"/>
</dbReference>
<evidence type="ECO:0000313" key="2">
    <source>
        <dbReference type="EMBL" id="ORY12358.1"/>
    </source>
</evidence>
<keyword evidence="3" id="KW-1185">Reference proteome</keyword>
<reference evidence="2 3" key="1">
    <citation type="submission" date="2016-07" db="EMBL/GenBank/DDBJ databases">
        <title>Pervasive Adenine N6-methylation of Active Genes in Fungi.</title>
        <authorList>
            <consortium name="DOE Joint Genome Institute"/>
            <person name="Mondo S.J."/>
            <person name="Dannebaum R.O."/>
            <person name="Kuo R.C."/>
            <person name="Labutti K."/>
            <person name="Haridas S."/>
            <person name="Kuo A."/>
            <person name="Salamov A."/>
            <person name="Ahrendt S.R."/>
            <person name="Lipzen A."/>
            <person name="Sullivan W."/>
            <person name="Andreopoulos W.B."/>
            <person name="Clum A."/>
            <person name="Lindquist E."/>
            <person name="Daum C."/>
            <person name="Ramamoorthy G.K."/>
            <person name="Gryganskyi A."/>
            <person name="Culley D."/>
            <person name="Magnuson J.K."/>
            <person name="James T.Y."/>
            <person name="O'Malley M.A."/>
            <person name="Stajich J.E."/>
            <person name="Spatafora J.W."/>
            <person name="Visel A."/>
            <person name="Grigoriev I.V."/>
        </authorList>
    </citation>
    <scope>NUCLEOTIDE SEQUENCE [LARGE SCALE GENOMIC DNA]</scope>
    <source>
        <strain evidence="2 3">CBS 115471</strain>
    </source>
</reference>
<accession>A0A1Y1ZQ50</accession>
<evidence type="ECO:0000256" key="1">
    <source>
        <dbReference type="SAM" id="SignalP"/>
    </source>
</evidence>
<comment type="caution">
    <text evidence="2">The sequence shown here is derived from an EMBL/GenBank/DDBJ whole genome shotgun (WGS) entry which is preliminary data.</text>
</comment>
<evidence type="ECO:0000313" key="3">
    <source>
        <dbReference type="Proteomes" id="UP000193144"/>
    </source>
</evidence>
<protein>
    <submittedName>
        <fullName evidence="2">Uncharacterized protein</fullName>
    </submittedName>
</protein>
<name>A0A1Y1ZQ50_9PLEO</name>
<keyword evidence="1" id="KW-0732">Signal</keyword>
<sequence>MKISLQLLILPILAGLVASQRRKVNHTMYLTWCDPGPHSNNTRLDVAIYRYGSQEYSLQKPWMLGSGWTSRGLELEWYTTSINGGNWMAYPRLIAGAENMKVGERTGTAEWYDEVYECQRDDGRLLYEDTIEEYWSHDPTDKYRCYSHHFCPFSHINETEGR</sequence>
<feature type="chain" id="PRO_5012779194" evidence="1">
    <location>
        <begin position="20"/>
        <end position="162"/>
    </location>
</feature>
<feature type="signal peptide" evidence="1">
    <location>
        <begin position="1"/>
        <end position="19"/>
    </location>
</feature>
<dbReference type="EMBL" id="MCFA01000052">
    <property type="protein sequence ID" value="ORY12358.1"/>
    <property type="molecule type" value="Genomic_DNA"/>
</dbReference>
<dbReference type="AlphaFoldDB" id="A0A1Y1ZQ50"/>